<dbReference type="AlphaFoldDB" id="Q9XX65"/>
<name>Q9XX65_CAEEL</name>
<feature type="transmembrane region" description="Helical" evidence="1">
    <location>
        <begin position="20"/>
        <end position="39"/>
    </location>
</feature>
<keyword evidence="1" id="KW-1133">Transmembrane helix</keyword>
<dbReference type="AGR" id="WB:WBGene00013629"/>
<dbReference type="HOGENOM" id="CLU_056063_2_1_1"/>
<feature type="transmembrane region" description="Helical" evidence="1">
    <location>
        <begin position="155"/>
        <end position="173"/>
    </location>
</feature>
<sequence>MNTTLDFSYIPNLITYSSGIALQSCLIISYLTLPFYCYVHNLRRHKEKNLHIVQSFYKIVKLSYFVFTFFVVTSIMFMTVFKTILQPDRNPTSQLVFDSIALPICLLGYSLHILQQTFHLLLFSLAIMSFLKYHFPYDFLYSQNYISNYVRKLNVFFVLKDFICFAIYFLNFGKQLGDEIMNITLSVYLVLYIIVNVIICFLTPFIYIPIIIGMKKHRHLHSQQHIYIHEYMFIQSIMVLLFKIVTAPFWVESFNSDLSFALPLIMSITDVITTPWLIQLSYLRCNLTELYTLYISFDFWKFLKIVFGGMDAAVHPVLRPIAFSIT</sequence>
<dbReference type="Proteomes" id="UP000001940">
    <property type="component" value="Chromosome V"/>
</dbReference>
<dbReference type="Pfam" id="PF10325">
    <property type="entry name" value="7TM_GPCR_Srz"/>
    <property type="match status" value="1"/>
</dbReference>
<evidence type="ECO:0000313" key="2">
    <source>
        <dbReference type="EMBL" id="CAA20970.1"/>
    </source>
</evidence>
<dbReference type="PIR" id="T26368">
    <property type="entry name" value="T26368"/>
</dbReference>
<dbReference type="RefSeq" id="NP_507299.1">
    <property type="nucleotide sequence ID" value="NM_074898.1"/>
</dbReference>
<evidence type="ECO:0000256" key="1">
    <source>
        <dbReference type="SAM" id="Phobius"/>
    </source>
</evidence>
<keyword evidence="3" id="KW-1185">Reference proteome</keyword>
<proteinExistence type="predicted"/>
<protein>
    <submittedName>
        <fullName evidence="2">Serpentine Receptor, class Z</fullName>
    </submittedName>
</protein>
<feature type="transmembrane region" description="Helical" evidence="1">
    <location>
        <begin position="232"/>
        <end position="251"/>
    </location>
</feature>
<feature type="transmembrane region" description="Helical" evidence="1">
    <location>
        <begin position="59"/>
        <end position="81"/>
    </location>
</feature>
<feature type="transmembrane region" description="Helical" evidence="1">
    <location>
        <begin position="93"/>
        <end position="111"/>
    </location>
</feature>
<dbReference type="CTD" id="190855"/>
<dbReference type="EMBL" id="BX284605">
    <property type="protein sequence ID" value="CAA20970.1"/>
    <property type="molecule type" value="Genomic_DNA"/>
</dbReference>
<accession>Q9XX65</accession>
<keyword evidence="1" id="KW-0812">Transmembrane</keyword>
<dbReference type="PaxDb" id="6239-Y102A5C.33"/>
<dbReference type="PANTHER" id="PTHR31720">
    <property type="entry name" value="SERPENTINE RECEPTOR, CLASS Z-RELATED"/>
    <property type="match status" value="1"/>
</dbReference>
<gene>
    <name evidence="2 4" type="primary">srz-95</name>
    <name evidence="2" type="ORF">CELE_Y102A5C.33</name>
    <name evidence="4" type="ORF">Y102A5C.33</name>
</gene>
<feature type="transmembrane region" description="Helical" evidence="1">
    <location>
        <begin position="258"/>
        <end position="278"/>
    </location>
</feature>
<evidence type="ECO:0000313" key="3">
    <source>
        <dbReference type="Proteomes" id="UP000001940"/>
    </source>
</evidence>
<dbReference type="UCSC" id="Y102A5C.33">
    <property type="organism name" value="c. elegans"/>
</dbReference>
<dbReference type="PhylomeDB" id="Q9XX65"/>
<dbReference type="GeneID" id="190855"/>
<dbReference type="KEGG" id="cel:CELE_Y102A5C.33"/>
<reference evidence="2 3" key="1">
    <citation type="journal article" date="1998" name="Science">
        <title>Genome sequence of the nematode C. elegans: a platform for investigating biology.</title>
        <authorList>
            <consortium name="The C. elegans sequencing consortium"/>
            <person name="Sulson J.E."/>
            <person name="Waterston R."/>
        </authorList>
    </citation>
    <scope>NUCLEOTIDE SEQUENCE [LARGE SCALE GENOMIC DNA]</scope>
    <source>
        <strain evidence="2 3">Bristol N2</strain>
    </source>
</reference>
<keyword evidence="2" id="KW-0675">Receptor</keyword>
<keyword evidence="1" id="KW-0472">Membrane</keyword>
<dbReference type="InterPro" id="IPR018817">
    <property type="entry name" value="7TM_GPCR_serpentine_rcpt_Srz"/>
</dbReference>
<dbReference type="FunCoup" id="Q9XX65">
    <property type="interactions" value="6"/>
</dbReference>
<dbReference type="WormBase" id="Y102A5C.33">
    <property type="protein sequence ID" value="CE20404"/>
    <property type="gene ID" value="WBGene00013629"/>
    <property type="gene designation" value="srz-95"/>
</dbReference>
<organism evidence="2 3">
    <name type="scientific">Caenorhabditis elegans</name>
    <dbReference type="NCBI Taxonomy" id="6239"/>
    <lineage>
        <taxon>Eukaryota</taxon>
        <taxon>Metazoa</taxon>
        <taxon>Ecdysozoa</taxon>
        <taxon>Nematoda</taxon>
        <taxon>Chromadorea</taxon>
        <taxon>Rhabditida</taxon>
        <taxon>Rhabditina</taxon>
        <taxon>Rhabditomorpha</taxon>
        <taxon>Rhabditoidea</taxon>
        <taxon>Rhabditidae</taxon>
        <taxon>Peloderinae</taxon>
        <taxon>Caenorhabditis</taxon>
    </lineage>
</organism>
<dbReference type="InParanoid" id="Q9XX65"/>
<feature type="transmembrane region" description="Helical" evidence="1">
    <location>
        <begin position="185"/>
        <end position="212"/>
    </location>
</feature>
<evidence type="ECO:0000313" key="4">
    <source>
        <dbReference type="WormBase" id="Y102A5C.33"/>
    </source>
</evidence>
<dbReference type="PANTHER" id="PTHR31720:SF3">
    <property type="entry name" value="SERPENTINE RECEPTOR, CLASS Z-RELATED"/>
    <property type="match status" value="1"/>
</dbReference>